<dbReference type="Proteomes" id="UP000007875">
    <property type="component" value="Unassembled WGS sequence"/>
</dbReference>
<proteinExistence type="predicted"/>
<dbReference type="Pfam" id="PF09786">
    <property type="entry name" value="CytochromB561_N"/>
    <property type="match status" value="1"/>
</dbReference>
<keyword evidence="3" id="KW-1185">Reference proteome</keyword>
<name>H2ZHC4_CIOSA</name>
<dbReference type="PANTHER" id="PTHR21780">
    <property type="entry name" value="TRANSMEMBRANE PROTEIN 209"/>
    <property type="match status" value="1"/>
</dbReference>
<evidence type="ECO:0000256" key="1">
    <source>
        <dbReference type="ARBA" id="ARBA00015032"/>
    </source>
</evidence>
<organism evidence="2 3">
    <name type="scientific">Ciona savignyi</name>
    <name type="common">Pacific transparent sea squirt</name>
    <dbReference type="NCBI Taxonomy" id="51511"/>
    <lineage>
        <taxon>Eukaryota</taxon>
        <taxon>Metazoa</taxon>
        <taxon>Chordata</taxon>
        <taxon>Tunicata</taxon>
        <taxon>Ascidiacea</taxon>
        <taxon>Phlebobranchia</taxon>
        <taxon>Cionidae</taxon>
        <taxon>Ciona</taxon>
    </lineage>
</organism>
<dbReference type="GO" id="GO:0016020">
    <property type="term" value="C:membrane"/>
    <property type="evidence" value="ECO:0007669"/>
    <property type="project" value="TreeGrafter"/>
</dbReference>
<dbReference type="Ensembl" id="ENSCSAVT00000017173.1">
    <property type="protein sequence ID" value="ENSCSAVP00000016990.1"/>
    <property type="gene ID" value="ENSCSAVG00000009996.1"/>
</dbReference>
<dbReference type="HOGENOM" id="CLU_123942_0_0_1"/>
<reference evidence="2" key="2">
    <citation type="submission" date="2025-08" db="UniProtKB">
        <authorList>
            <consortium name="Ensembl"/>
        </authorList>
    </citation>
    <scope>IDENTIFICATION</scope>
</reference>
<sequence>MPYLELTNHQEYLVERLKTLASGGYMSEFCWNKGGSSKGRPWSDDLVTDSELIMHVFCSYLDWHLPAHPRYPDGKTFTSQYFVRTPDKPKLQNLTENKMLIHQSKLNPPHYQLITKETTYDMPPGRHNMFHTLLLFLHNIKTREGCMLGPVNLGLSGINILNVLDPIHGEAELKQTSKLYSPGAGGKP</sequence>
<dbReference type="InterPro" id="IPR019176">
    <property type="entry name" value="Cytochrome_B561-rel"/>
</dbReference>
<dbReference type="AlphaFoldDB" id="H2ZHC4"/>
<dbReference type="GeneTree" id="ENSGT00390000013963"/>
<evidence type="ECO:0000313" key="2">
    <source>
        <dbReference type="Ensembl" id="ENSCSAVP00000016990.1"/>
    </source>
</evidence>
<reference evidence="3" key="1">
    <citation type="submission" date="2003-08" db="EMBL/GenBank/DDBJ databases">
        <authorList>
            <person name="Birren B."/>
            <person name="Nusbaum C."/>
            <person name="Abebe A."/>
            <person name="Abouelleil A."/>
            <person name="Adekoya E."/>
            <person name="Ait-zahra M."/>
            <person name="Allen N."/>
            <person name="Allen T."/>
            <person name="An P."/>
            <person name="Anderson M."/>
            <person name="Anderson S."/>
            <person name="Arachchi H."/>
            <person name="Armbruster J."/>
            <person name="Bachantsang P."/>
            <person name="Baldwin J."/>
            <person name="Barry A."/>
            <person name="Bayul T."/>
            <person name="Blitshsteyn B."/>
            <person name="Bloom T."/>
            <person name="Blye J."/>
            <person name="Boguslavskiy L."/>
            <person name="Borowsky M."/>
            <person name="Boukhgalter B."/>
            <person name="Brunache A."/>
            <person name="Butler J."/>
            <person name="Calixte N."/>
            <person name="Calvo S."/>
            <person name="Camarata J."/>
            <person name="Campo K."/>
            <person name="Chang J."/>
            <person name="Cheshatsang Y."/>
            <person name="Citroen M."/>
            <person name="Collymore A."/>
            <person name="Considine T."/>
            <person name="Cook A."/>
            <person name="Cooke P."/>
            <person name="Corum B."/>
            <person name="Cuomo C."/>
            <person name="David R."/>
            <person name="Dawoe T."/>
            <person name="Degray S."/>
            <person name="Dodge S."/>
            <person name="Dooley K."/>
            <person name="Dorje P."/>
            <person name="Dorjee K."/>
            <person name="Dorris L."/>
            <person name="Duffey N."/>
            <person name="Dupes A."/>
            <person name="Elkins T."/>
            <person name="Engels R."/>
            <person name="Erickson J."/>
            <person name="Farina A."/>
            <person name="Faro S."/>
            <person name="Ferreira P."/>
            <person name="Fischer H."/>
            <person name="Fitzgerald M."/>
            <person name="Foley K."/>
            <person name="Gage D."/>
            <person name="Galagan J."/>
            <person name="Gearin G."/>
            <person name="Gnerre S."/>
            <person name="Gnirke A."/>
            <person name="Goyette A."/>
            <person name="Graham J."/>
            <person name="Grandbois E."/>
            <person name="Gyaltsen K."/>
            <person name="Hafez N."/>
            <person name="Hagopian D."/>
            <person name="Hagos B."/>
            <person name="Hall J."/>
            <person name="Hatcher B."/>
            <person name="Heller A."/>
            <person name="Higgins H."/>
            <person name="Honan T."/>
            <person name="Horn A."/>
            <person name="Houde N."/>
            <person name="Hughes L."/>
            <person name="Hulme W."/>
            <person name="Husby E."/>
            <person name="Iliev I."/>
            <person name="Jaffe D."/>
            <person name="Jones C."/>
            <person name="Kamal M."/>
            <person name="Kamat A."/>
            <person name="Kamvysselis M."/>
            <person name="Karlsson E."/>
            <person name="Kells C."/>
            <person name="Kieu A."/>
            <person name="Kisner P."/>
            <person name="Kodira C."/>
            <person name="Kulbokas E."/>
            <person name="Labutti K."/>
            <person name="Lama D."/>
            <person name="Landers T."/>
            <person name="Leger J."/>
            <person name="Levine S."/>
            <person name="Lewis D."/>
            <person name="Lewis T."/>
            <person name="Lindblad-toh K."/>
            <person name="Liu X."/>
            <person name="Lokyitsang T."/>
            <person name="Lokyitsang Y."/>
            <person name="Lucien O."/>
            <person name="Lui A."/>
            <person name="Ma L.J."/>
            <person name="Mabbitt R."/>
            <person name="Macdonald J."/>
            <person name="Maclean C."/>
            <person name="Major J."/>
            <person name="Manning J."/>
            <person name="Marabella R."/>
            <person name="Maru K."/>
            <person name="Matthews C."/>
            <person name="Mauceli E."/>
            <person name="Mccarthy M."/>
            <person name="Mcdonough S."/>
            <person name="Mcghee T."/>
            <person name="Meldrim J."/>
            <person name="Meneus L."/>
            <person name="Mesirov J."/>
            <person name="Mihalev A."/>
            <person name="Mihova T."/>
            <person name="Mikkelsen T."/>
            <person name="Mlenga V."/>
            <person name="Moru K."/>
            <person name="Mozes J."/>
            <person name="Mulrain L."/>
            <person name="Munson G."/>
            <person name="Naylor J."/>
            <person name="Newes C."/>
            <person name="Nguyen C."/>
            <person name="Nguyen N."/>
            <person name="Nguyen T."/>
            <person name="Nicol R."/>
            <person name="Nielsen C."/>
            <person name="Nizzari M."/>
            <person name="Norbu C."/>
            <person name="Norbu N."/>
            <person name="O'donnell P."/>
            <person name="Okoawo O."/>
            <person name="O'leary S."/>
            <person name="Omotosho B."/>
            <person name="O'neill K."/>
            <person name="Osman S."/>
            <person name="Parker S."/>
            <person name="Perrin D."/>
            <person name="Phunkhang P."/>
            <person name="Piqani B."/>
            <person name="Purcell S."/>
            <person name="Rachupka T."/>
            <person name="Ramasamy U."/>
            <person name="Rameau R."/>
            <person name="Ray V."/>
            <person name="Raymond C."/>
            <person name="Retta R."/>
            <person name="Richardson S."/>
            <person name="Rise C."/>
            <person name="Rodriguez J."/>
            <person name="Rogers J."/>
            <person name="Rogov P."/>
            <person name="Rutman M."/>
            <person name="Schupbach R."/>
            <person name="Seaman C."/>
            <person name="Settipalli S."/>
            <person name="Sharpe T."/>
            <person name="Sheridan J."/>
            <person name="Sherpa N."/>
            <person name="Shi J."/>
            <person name="Smirnov S."/>
            <person name="Smith C."/>
            <person name="Sougnez C."/>
            <person name="Spencer B."/>
            <person name="Stalker J."/>
            <person name="Stange-thomann N."/>
            <person name="Stavropoulos S."/>
            <person name="Stetson K."/>
            <person name="Stone C."/>
            <person name="Stone S."/>
            <person name="Stubbs M."/>
            <person name="Talamas J."/>
            <person name="Tchuinga P."/>
            <person name="Tenzing P."/>
            <person name="Tesfaye S."/>
            <person name="Theodore J."/>
            <person name="Thoulutsang Y."/>
            <person name="Topham K."/>
            <person name="Towey S."/>
            <person name="Tsamla T."/>
            <person name="Tsomo N."/>
            <person name="Vallee D."/>
            <person name="Vassiliev H."/>
            <person name="Venkataraman V."/>
            <person name="Vinson J."/>
            <person name="Vo A."/>
            <person name="Wade C."/>
            <person name="Wang S."/>
            <person name="Wangchuk T."/>
            <person name="Wangdi T."/>
            <person name="Whittaker C."/>
            <person name="Wilkinson J."/>
            <person name="Wu Y."/>
            <person name="Wyman D."/>
            <person name="Yadav S."/>
            <person name="Yang S."/>
            <person name="Yang X."/>
            <person name="Yeager S."/>
            <person name="Yee E."/>
            <person name="Young G."/>
            <person name="Zainoun J."/>
            <person name="Zembeck L."/>
            <person name="Zimmer A."/>
            <person name="Zody M."/>
            <person name="Lander E."/>
        </authorList>
    </citation>
    <scope>NUCLEOTIDE SEQUENCE [LARGE SCALE GENOMIC DNA]</scope>
</reference>
<accession>H2ZHC4</accession>
<evidence type="ECO:0000313" key="3">
    <source>
        <dbReference type="Proteomes" id="UP000007875"/>
    </source>
</evidence>
<reference evidence="2" key="3">
    <citation type="submission" date="2025-09" db="UniProtKB">
        <authorList>
            <consortium name="Ensembl"/>
        </authorList>
    </citation>
    <scope>IDENTIFICATION</scope>
</reference>
<dbReference type="PANTHER" id="PTHR21780:SF0">
    <property type="entry name" value="TRANSMEMBRANE PROTEIN 209"/>
    <property type="match status" value="1"/>
</dbReference>
<protein>
    <recommendedName>
        <fullName evidence="1">Transmembrane protein 209</fullName>
    </recommendedName>
</protein>